<feature type="region of interest" description="Disordered" evidence="1">
    <location>
        <begin position="59"/>
        <end position="79"/>
    </location>
</feature>
<accession>A0A8H7NQI8</accession>
<feature type="region of interest" description="Disordered" evidence="1">
    <location>
        <begin position="20"/>
        <end position="40"/>
    </location>
</feature>
<dbReference type="InterPro" id="IPR059095">
    <property type="entry name" value="Znf_C2H2_17_2nd"/>
</dbReference>
<dbReference type="Pfam" id="PF26177">
    <property type="entry name" value="zf_C2H2_17_1st"/>
    <property type="match status" value="1"/>
</dbReference>
<gene>
    <name evidence="3" type="ORF">IM811_002088</name>
</gene>
<dbReference type="Proteomes" id="UP000616885">
    <property type="component" value="Unassembled WGS sequence"/>
</dbReference>
<evidence type="ECO:0000313" key="4">
    <source>
        <dbReference type="Proteomes" id="UP000616885"/>
    </source>
</evidence>
<feature type="domain" description="C2H2-type" evidence="2">
    <location>
        <begin position="241"/>
        <end position="271"/>
    </location>
</feature>
<dbReference type="AlphaFoldDB" id="A0A8H7NQI8"/>
<proteinExistence type="predicted"/>
<dbReference type="Pfam" id="PF26176">
    <property type="entry name" value="zf_C2H2_17_2"/>
    <property type="match status" value="1"/>
</dbReference>
<feature type="domain" description="C2H2-type" evidence="2">
    <location>
        <begin position="205"/>
        <end position="231"/>
    </location>
</feature>
<evidence type="ECO:0000259" key="2">
    <source>
        <dbReference type="SMART" id="SM00355"/>
    </source>
</evidence>
<dbReference type="InterPro" id="IPR013087">
    <property type="entry name" value="Znf_C2H2_type"/>
</dbReference>
<reference evidence="3" key="1">
    <citation type="submission" date="2020-10" db="EMBL/GenBank/DDBJ databases">
        <title>High-Quality Genome Resource of Clonostachys rosea strain S41 by Oxford Nanopore Long-Read Sequencing.</title>
        <authorList>
            <person name="Wang H."/>
        </authorList>
    </citation>
    <scope>NUCLEOTIDE SEQUENCE</scope>
    <source>
        <strain evidence="3">S41</strain>
    </source>
</reference>
<dbReference type="EMBL" id="JADCTT010000001">
    <property type="protein sequence ID" value="KAF9760394.1"/>
    <property type="molecule type" value="Genomic_DNA"/>
</dbReference>
<sequence>MILDPALDDYIDYSPLISEADDQKRSNESTDGCVFSRDAIDPRAGSPSTFLKSFDAVRDREGDRPASISPSSSHPTPSHLAVAYHTGATDSEHDKRIYDRTLSMVLEEFRLQRQTQFHTPYPLNGLVQSNEYSPVRFDKEDGVAASELPSCDKPNFREHSLYKDATIGSDQLYHCPWEGQADCNHSPTNTKCIYNKFVDTHLKPYRCKFDTCEEAQFASSTILLRHEKEAHAMHGHGENPYLCPHEGCGRSIPGNGFTRRWNLRDHIRRIHKEDGQPRKHSRANAGKRLQRRIRNKDGLLEKRKDAPTAETLAEGNTQTQCFGWDHHRKSLEEIVQRLGTTDEVERSNLLVAAEDQIYTLKFIAPEKKLEKN</sequence>
<dbReference type="InterPro" id="IPR059009">
    <property type="entry name" value="Znf_C2H2_17_1st"/>
</dbReference>
<organism evidence="3 4">
    <name type="scientific">Bionectria ochroleuca</name>
    <name type="common">Gliocladium roseum</name>
    <dbReference type="NCBI Taxonomy" id="29856"/>
    <lineage>
        <taxon>Eukaryota</taxon>
        <taxon>Fungi</taxon>
        <taxon>Dikarya</taxon>
        <taxon>Ascomycota</taxon>
        <taxon>Pezizomycotina</taxon>
        <taxon>Sordariomycetes</taxon>
        <taxon>Hypocreomycetidae</taxon>
        <taxon>Hypocreales</taxon>
        <taxon>Bionectriaceae</taxon>
        <taxon>Clonostachys</taxon>
    </lineage>
</organism>
<evidence type="ECO:0000313" key="3">
    <source>
        <dbReference type="EMBL" id="KAF9760394.1"/>
    </source>
</evidence>
<feature type="compositionally biased region" description="Low complexity" evidence="1">
    <location>
        <begin position="65"/>
        <end position="78"/>
    </location>
</feature>
<comment type="caution">
    <text evidence="3">The sequence shown here is derived from an EMBL/GenBank/DDBJ whole genome shotgun (WGS) entry which is preliminary data.</text>
</comment>
<protein>
    <recommendedName>
        <fullName evidence="2">C2H2-type domain-containing protein</fullName>
    </recommendedName>
</protein>
<feature type="region of interest" description="Disordered" evidence="1">
    <location>
        <begin position="269"/>
        <end position="288"/>
    </location>
</feature>
<dbReference type="Gene3D" id="3.30.160.60">
    <property type="entry name" value="Classic Zinc Finger"/>
    <property type="match status" value="1"/>
</dbReference>
<name>A0A8H7NQI8_BIOOC</name>
<dbReference type="SMART" id="SM00355">
    <property type="entry name" value="ZnF_C2H2"/>
    <property type="match status" value="2"/>
</dbReference>
<evidence type="ECO:0000256" key="1">
    <source>
        <dbReference type="SAM" id="MobiDB-lite"/>
    </source>
</evidence>